<dbReference type="EMBL" id="SNRY01003512">
    <property type="protein sequence ID" value="KAA6320699.1"/>
    <property type="molecule type" value="Genomic_DNA"/>
</dbReference>
<organism evidence="1">
    <name type="scientific">termite gut metagenome</name>
    <dbReference type="NCBI Taxonomy" id="433724"/>
    <lineage>
        <taxon>unclassified sequences</taxon>
        <taxon>metagenomes</taxon>
        <taxon>organismal metagenomes</taxon>
    </lineage>
</organism>
<sequence length="171" mass="19501">MIMKVKVFCTIVFFALTTSGFGQESVIWNKWSTLIGEWEGEGNGQTGQGDGIFSFTFDLDEKIIVRKSHSEYPANGDKPKITHDDLMIIYLEMTGTPSRAIYFDNEGHMINYSISYTEKSIILLSNNIGDAPIFRLTYIFLDNETIDTKFEMSQDGEQFIMYVEGKSKKVK</sequence>
<evidence type="ECO:0000313" key="1">
    <source>
        <dbReference type="EMBL" id="KAA6320699.1"/>
    </source>
</evidence>
<gene>
    <name evidence="1" type="ORF">EZS27_029562</name>
</gene>
<proteinExistence type="predicted"/>
<protein>
    <submittedName>
        <fullName evidence="1">Uncharacterized protein</fullName>
    </submittedName>
</protein>
<reference evidence="1" key="1">
    <citation type="submission" date="2019-03" db="EMBL/GenBank/DDBJ databases">
        <title>Single cell metagenomics reveals metabolic interactions within the superorganism composed of flagellate Streblomastix strix and complex community of Bacteroidetes bacteria on its surface.</title>
        <authorList>
            <person name="Treitli S.C."/>
            <person name="Kolisko M."/>
            <person name="Husnik F."/>
            <person name="Keeling P."/>
            <person name="Hampl V."/>
        </authorList>
    </citation>
    <scope>NUCLEOTIDE SEQUENCE</scope>
    <source>
        <strain evidence="1">STM</strain>
    </source>
</reference>
<comment type="caution">
    <text evidence="1">The sequence shown here is derived from an EMBL/GenBank/DDBJ whole genome shotgun (WGS) entry which is preliminary data.</text>
</comment>
<dbReference type="AlphaFoldDB" id="A0A5J4QHI3"/>
<name>A0A5J4QHI3_9ZZZZ</name>
<accession>A0A5J4QHI3</accession>